<feature type="region of interest" description="Disordered" evidence="1">
    <location>
        <begin position="149"/>
        <end position="186"/>
    </location>
</feature>
<organism evidence="3 4">
    <name type="scientific">Coptis chinensis</name>
    <dbReference type="NCBI Taxonomy" id="261450"/>
    <lineage>
        <taxon>Eukaryota</taxon>
        <taxon>Viridiplantae</taxon>
        <taxon>Streptophyta</taxon>
        <taxon>Embryophyta</taxon>
        <taxon>Tracheophyta</taxon>
        <taxon>Spermatophyta</taxon>
        <taxon>Magnoliopsida</taxon>
        <taxon>Ranunculales</taxon>
        <taxon>Ranunculaceae</taxon>
        <taxon>Coptidoideae</taxon>
        <taxon>Coptis</taxon>
    </lineage>
</organism>
<accession>A0A835I8F8</accession>
<evidence type="ECO:0000259" key="2">
    <source>
        <dbReference type="Pfam" id="PF13963"/>
    </source>
</evidence>
<protein>
    <recommendedName>
        <fullName evidence="2">Transposase-associated domain-containing protein</fullName>
    </recommendedName>
</protein>
<dbReference type="Proteomes" id="UP000631114">
    <property type="component" value="Unassembled WGS sequence"/>
</dbReference>
<name>A0A835I8F8_9MAGN</name>
<evidence type="ECO:0000256" key="1">
    <source>
        <dbReference type="SAM" id="MobiDB-lite"/>
    </source>
</evidence>
<dbReference type="GO" id="GO:0004842">
    <property type="term" value="F:ubiquitin-protein transferase activity"/>
    <property type="evidence" value="ECO:0007669"/>
    <property type="project" value="InterPro"/>
</dbReference>
<feature type="compositionally biased region" description="Basic and acidic residues" evidence="1">
    <location>
        <begin position="242"/>
        <end position="258"/>
    </location>
</feature>
<evidence type="ECO:0000313" key="4">
    <source>
        <dbReference type="Proteomes" id="UP000631114"/>
    </source>
</evidence>
<dbReference type="Pfam" id="PF13963">
    <property type="entry name" value="Transpos_assoc"/>
    <property type="match status" value="1"/>
</dbReference>
<evidence type="ECO:0000313" key="3">
    <source>
        <dbReference type="EMBL" id="KAF9611898.1"/>
    </source>
</evidence>
<dbReference type="PANTHER" id="PTHR46798">
    <property type="entry name" value="OS09G0511500 PROTEIN"/>
    <property type="match status" value="1"/>
</dbReference>
<feature type="compositionally biased region" description="Polar residues" evidence="1">
    <location>
        <begin position="149"/>
        <end position="183"/>
    </location>
</feature>
<keyword evidence="4" id="KW-1185">Reference proteome</keyword>
<proteinExistence type="predicted"/>
<dbReference type="OrthoDB" id="8062037at2759"/>
<gene>
    <name evidence="3" type="ORF">IFM89_036681</name>
</gene>
<dbReference type="EMBL" id="JADFTS010000004">
    <property type="protein sequence ID" value="KAF9611898.1"/>
    <property type="molecule type" value="Genomic_DNA"/>
</dbReference>
<dbReference type="InterPro" id="IPR029480">
    <property type="entry name" value="Transpos_assoc"/>
</dbReference>
<dbReference type="PANTHER" id="PTHR46798:SF3">
    <property type="entry name" value="RING FINGER FAMILY PROTEIN"/>
    <property type="match status" value="1"/>
</dbReference>
<feature type="region of interest" description="Disordered" evidence="1">
    <location>
        <begin position="242"/>
        <end position="305"/>
    </location>
</feature>
<dbReference type="InterPro" id="IPR044274">
    <property type="entry name" value="RFI2"/>
</dbReference>
<sequence>MSQPIPKDWMNEIDRFGIVYKQGVSDFIQFASDKDPTSTTCPCPCNKCRNRKRFPFDIVRKHLILHGIESTYRVWVLHGENPYKDRMVDQDVEENDKAEGLRMGNLVDVAYGMHEGLAGDLNGGDESEGGDLEPPYVLEPDLGYLIMSSGQSQHTASQPSSSVPLPSHNLTSDSHTSQPSEPTITKLPIEFNGDGVAVGPNHAKWNTQVGVYVRARIPIHYKDWRKVDGSFKDNVWNKLMDKEDPSRKHGREQVDASSKRRKEASAGSEGSVMEVDFDNDELSEVFGPDKGSRTRGISSNKSKKQLQRTGIAKALLQQASSSSNSELKGEMNEMKSSLSNVIGVLKSLSNNVKDTVPSLVKTRCHLHSSCFNRVNVYTVFDLESSWKFCCPSCALPCSSSWVGGLWVLWEAAVNGEAIAFPVPVVFENGPHWFVRLNESWPMNPADGQGADELEPFDSGAAVSKAKKGSWQLGHRRLQLRRFCGSCVTVNQSPKKKSVLYIDFVARVLQSISHSKFLWQSTRRFIINMMMGMETRSTTPVFLYQNLPGIKLEARLRGRGQVTKLNLLYRYQKALLYIYSPVFVNSNVSSQDCIGSAFNVKGVMQCPNCRKVEKGQWLFSNGTRSCPELSLEDWAHDEDLYDPSYSEIVLNPGMWYSYFANWAKVIFSSILSPQTTHELKEEMNEMKSSLANVMGVLKVLPAFFATNSVTRFC</sequence>
<feature type="domain" description="Transposase-associated" evidence="2">
    <location>
        <begin position="7"/>
        <end position="80"/>
    </location>
</feature>
<dbReference type="AlphaFoldDB" id="A0A835I8F8"/>
<comment type="caution">
    <text evidence="3">The sequence shown here is derived from an EMBL/GenBank/DDBJ whole genome shotgun (WGS) entry which is preliminary data.</text>
</comment>
<reference evidence="3 4" key="1">
    <citation type="submission" date="2020-10" db="EMBL/GenBank/DDBJ databases">
        <title>The Coptis chinensis genome and diversification of protoberbering-type alkaloids.</title>
        <authorList>
            <person name="Wang B."/>
            <person name="Shu S."/>
            <person name="Song C."/>
            <person name="Liu Y."/>
        </authorList>
    </citation>
    <scope>NUCLEOTIDE SEQUENCE [LARGE SCALE GENOMIC DNA]</scope>
    <source>
        <strain evidence="3">HL-2020</strain>
        <tissue evidence="3">Leaf</tissue>
    </source>
</reference>